<dbReference type="GO" id="GO:0015078">
    <property type="term" value="F:proton transmembrane transporter activity"/>
    <property type="evidence" value="ECO:0007669"/>
    <property type="project" value="InterPro"/>
</dbReference>
<evidence type="ECO:0000256" key="2">
    <source>
        <dbReference type="ARBA" id="ARBA00008892"/>
    </source>
</evidence>
<comment type="similarity">
    <text evidence="2 11">Belongs to the ATPase protein 8 family.</text>
</comment>
<evidence type="ECO:0000256" key="1">
    <source>
        <dbReference type="ARBA" id="ARBA00004304"/>
    </source>
</evidence>
<evidence type="ECO:0000256" key="9">
    <source>
        <dbReference type="ARBA" id="ARBA00023128"/>
    </source>
</evidence>
<geneLocation type="mitochondrion" evidence="13"/>
<reference evidence="13" key="1">
    <citation type="journal article" date="2018" name="Mol. Phylogenet. Evol.">
        <title>Conservation of mitochondrial genome arrangements in brittle stars (Echinodermata, Ophiuroidea).</title>
        <authorList>
            <person name="Galaska M.P."/>
            <person name="Li Y."/>
            <person name="Kocot K.M."/>
            <person name="Mahon A.R."/>
            <person name="Halanych K.M."/>
        </authorList>
    </citation>
    <scope>NUCLEOTIDE SEQUENCE</scope>
    <source>
        <strain evidence="13">Op724.11E</strain>
    </source>
</reference>
<dbReference type="GO" id="GO:0031966">
    <property type="term" value="C:mitochondrial membrane"/>
    <property type="evidence" value="ECO:0007669"/>
    <property type="project" value="UniProtKB-SubCell"/>
</dbReference>
<evidence type="ECO:0000313" key="13">
    <source>
        <dbReference type="EMBL" id="AYO99679.1"/>
    </source>
</evidence>
<dbReference type="GO" id="GO:0015986">
    <property type="term" value="P:proton motive force-driven ATP synthesis"/>
    <property type="evidence" value="ECO:0007669"/>
    <property type="project" value="InterPro"/>
</dbReference>
<evidence type="ECO:0000256" key="7">
    <source>
        <dbReference type="ARBA" id="ARBA00022989"/>
    </source>
</evidence>
<protein>
    <recommendedName>
        <fullName evidence="11">ATP synthase complex subunit 8</fullName>
    </recommendedName>
</protein>
<accession>A0A3G2WJ18</accession>
<organism evidence="13">
    <name type="scientific">Ophiosteira antarctica</name>
    <dbReference type="NCBI Taxonomy" id="2053238"/>
    <lineage>
        <taxon>Eukaryota</taxon>
        <taxon>Metazoa</taxon>
        <taxon>Echinodermata</taxon>
        <taxon>Eleutherozoa</taxon>
        <taxon>Asterozoa</taxon>
        <taxon>Ophiuroidea</taxon>
        <taxon>Myophiuroidea</taxon>
        <taxon>Metophiurida</taxon>
        <taxon>Ophintegrida</taxon>
        <taxon>Amphilepidida</taxon>
        <taxon>Ophiurina</taxon>
        <taxon>Chilophiurina</taxon>
        <taxon>Ophiuridae</taxon>
        <taxon>Ophiurinae</taxon>
        <taxon>Ophiosteira</taxon>
    </lineage>
</organism>
<dbReference type="EMBL" id="MH671883">
    <property type="protein sequence ID" value="AYO99679.1"/>
    <property type="molecule type" value="Genomic_DNA"/>
</dbReference>
<keyword evidence="9 11" id="KW-0496">Mitochondrion</keyword>
<dbReference type="InterPro" id="IPR001421">
    <property type="entry name" value="ATP8_metazoa"/>
</dbReference>
<comment type="subcellular location">
    <subcellularLocation>
        <location evidence="1 11">Mitochondrion membrane</location>
        <topology evidence="1 11">Single-pass membrane protein</topology>
    </subcellularLocation>
</comment>
<evidence type="ECO:0000256" key="4">
    <source>
        <dbReference type="ARBA" id="ARBA00022547"/>
    </source>
</evidence>
<keyword evidence="4 11" id="KW-0138">CF(0)</keyword>
<evidence type="ECO:0000256" key="6">
    <source>
        <dbReference type="ARBA" id="ARBA00022781"/>
    </source>
</evidence>
<evidence type="ECO:0000256" key="10">
    <source>
        <dbReference type="ARBA" id="ARBA00023136"/>
    </source>
</evidence>
<keyword evidence="10 12" id="KW-0472">Membrane</keyword>
<dbReference type="Pfam" id="PF00895">
    <property type="entry name" value="ATP-synt_8"/>
    <property type="match status" value="1"/>
</dbReference>
<gene>
    <name evidence="13" type="primary">atp8</name>
</gene>
<keyword evidence="6 11" id="KW-0375">Hydrogen ion transport</keyword>
<dbReference type="RefSeq" id="YP_009545887.1">
    <property type="nucleotide sequence ID" value="NC_040151.1"/>
</dbReference>
<dbReference type="GeneID" id="38575311"/>
<evidence type="ECO:0000256" key="12">
    <source>
        <dbReference type="SAM" id="Phobius"/>
    </source>
</evidence>
<proteinExistence type="inferred from homology"/>
<feature type="transmembrane region" description="Helical" evidence="12">
    <location>
        <begin position="6"/>
        <end position="24"/>
    </location>
</feature>
<dbReference type="GO" id="GO:0045259">
    <property type="term" value="C:proton-transporting ATP synthase complex"/>
    <property type="evidence" value="ECO:0007669"/>
    <property type="project" value="UniProtKB-KW"/>
</dbReference>
<evidence type="ECO:0000256" key="5">
    <source>
        <dbReference type="ARBA" id="ARBA00022692"/>
    </source>
</evidence>
<keyword evidence="3 11" id="KW-0813">Transport</keyword>
<keyword evidence="5 11" id="KW-0812">Transmembrane</keyword>
<keyword evidence="8 11" id="KW-0406">Ion transport</keyword>
<name>A0A3G2WJ18_9ECHI</name>
<evidence type="ECO:0000256" key="8">
    <source>
        <dbReference type="ARBA" id="ARBA00023065"/>
    </source>
</evidence>
<evidence type="ECO:0000256" key="3">
    <source>
        <dbReference type="ARBA" id="ARBA00022448"/>
    </source>
</evidence>
<keyword evidence="7 12" id="KW-1133">Transmembrane helix</keyword>
<sequence length="53" mass="6194">MPQLDFTIWLINLLTSWLMFLLVFTTTNSISNIINLNSSNSNPNTFSNNNWTW</sequence>
<dbReference type="AlphaFoldDB" id="A0A3G2WJ18"/>
<evidence type="ECO:0000256" key="11">
    <source>
        <dbReference type="RuleBase" id="RU003661"/>
    </source>
</evidence>